<sequence>MVSLWSCSGISLTLGLVSSFLRGILLLLVAAAVFLSENRVDGVNVGLQLVVCEKHDGADGGFLRFSAERRRYLDSKREEGVHLDTPVEDSSVSDSRASRLARRWNRSAGDALILKPLFYTGTSRSSLSLDRVIALKLQL</sequence>
<feature type="transmembrane region" description="Helical" evidence="1">
    <location>
        <begin position="12"/>
        <end position="35"/>
    </location>
</feature>
<comment type="caution">
    <text evidence="2">The sequence shown here is derived from an EMBL/GenBank/DDBJ whole genome shotgun (WGS) entry which is preliminary data.</text>
</comment>
<evidence type="ECO:0000313" key="3">
    <source>
        <dbReference type="Proteomes" id="UP000518266"/>
    </source>
</evidence>
<evidence type="ECO:0000313" key="2">
    <source>
        <dbReference type="EMBL" id="KAF3852957.1"/>
    </source>
</evidence>
<dbReference type="AlphaFoldDB" id="A0A7J5YWS9"/>
<gene>
    <name evidence="2" type="ORF">F7725_013645</name>
</gene>
<dbReference type="Proteomes" id="UP000518266">
    <property type="component" value="Unassembled WGS sequence"/>
</dbReference>
<name>A0A7J5YWS9_DISMA</name>
<keyword evidence="1" id="KW-0812">Transmembrane</keyword>
<protein>
    <submittedName>
        <fullName evidence="2">Uncharacterized protein</fullName>
    </submittedName>
</protein>
<proteinExistence type="predicted"/>
<reference evidence="2 3" key="1">
    <citation type="submission" date="2020-03" db="EMBL/GenBank/DDBJ databases">
        <title>Dissostichus mawsoni Genome sequencing and assembly.</title>
        <authorList>
            <person name="Park H."/>
        </authorList>
    </citation>
    <scope>NUCLEOTIDE SEQUENCE [LARGE SCALE GENOMIC DNA]</scope>
    <source>
        <strain evidence="2">DM0001</strain>
        <tissue evidence="2">Muscle</tissue>
    </source>
</reference>
<keyword evidence="1" id="KW-1133">Transmembrane helix</keyword>
<evidence type="ECO:0000256" key="1">
    <source>
        <dbReference type="SAM" id="Phobius"/>
    </source>
</evidence>
<keyword evidence="3" id="KW-1185">Reference proteome</keyword>
<dbReference type="EMBL" id="JAAKFY010000008">
    <property type="protein sequence ID" value="KAF3852957.1"/>
    <property type="molecule type" value="Genomic_DNA"/>
</dbReference>
<accession>A0A7J5YWS9</accession>
<keyword evidence="1" id="KW-0472">Membrane</keyword>
<organism evidence="2 3">
    <name type="scientific">Dissostichus mawsoni</name>
    <name type="common">Antarctic cod</name>
    <dbReference type="NCBI Taxonomy" id="36200"/>
    <lineage>
        <taxon>Eukaryota</taxon>
        <taxon>Metazoa</taxon>
        <taxon>Chordata</taxon>
        <taxon>Craniata</taxon>
        <taxon>Vertebrata</taxon>
        <taxon>Euteleostomi</taxon>
        <taxon>Actinopterygii</taxon>
        <taxon>Neopterygii</taxon>
        <taxon>Teleostei</taxon>
        <taxon>Neoteleostei</taxon>
        <taxon>Acanthomorphata</taxon>
        <taxon>Eupercaria</taxon>
        <taxon>Perciformes</taxon>
        <taxon>Notothenioidei</taxon>
        <taxon>Nototheniidae</taxon>
        <taxon>Dissostichus</taxon>
    </lineage>
</organism>